<keyword evidence="2" id="KW-1133">Transmembrane helix</keyword>
<keyword evidence="4" id="KW-1185">Reference proteome</keyword>
<reference evidence="3 4" key="2">
    <citation type="submission" date="2018-11" db="EMBL/GenBank/DDBJ databases">
        <authorList>
            <consortium name="Pathogen Informatics"/>
        </authorList>
    </citation>
    <scope>NUCLEOTIDE SEQUENCE [LARGE SCALE GENOMIC DNA]</scope>
</reference>
<dbReference type="Proteomes" id="UP000271162">
    <property type="component" value="Unassembled WGS sequence"/>
</dbReference>
<evidence type="ECO:0000256" key="2">
    <source>
        <dbReference type="SAM" id="Phobius"/>
    </source>
</evidence>
<evidence type="ECO:0000313" key="4">
    <source>
        <dbReference type="Proteomes" id="UP000271162"/>
    </source>
</evidence>
<reference evidence="5" key="1">
    <citation type="submission" date="2017-02" db="UniProtKB">
        <authorList>
            <consortium name="WormBaseParasite"/>
        </authorList>
    </citation>
    <scope>IDENTIFICATION</scope>
</reference>
<keyword evidence="2" id="KW-0812">Transmembrane</keyword>
<evidence type="ECO:0000313" key="3">
    <source>
        <dbReference type="EMBL" id="VDL79696.1"/>
    </source>
</evidence>
<proteinExistence type="predicted"/>
<keyword evidence="2" id="KW-0472">Membrane</keyword>
<dbReference type="WBParaSite" id="NBR_0001610101-mRNA-1">
    <property type="protein sequence ID" value="NBR_0001610101-mRNA-1"/>
    <property type="gene ID" value="NBR_0001610101"/>
</dbReference>
<dbReference type="EMBL" id="UYSL01022040">
    <property type="protein sequence ID" value="VDL79696.1"/>
    <property type="molecule type" value="Genomic_DNA"/>
</dbReference>
<feature type="region of interest" description="Disordered" evidence="1">
    <location>
        <begin position="125"/>
        <end position="151"/>
    </location>
</feature>
<protein>
    <submittedName>
        <fullName evidence="3 5">Uncharacterized protein</fullName>
    </submittedName>
</protein>
<dbReference type="AlphaFoldDB" id="A0A0N4YGZ4"/>
<evidence type="ECO:0000256" key="1">
    <source>
        <dbReference type="SAM" id="MobiDB-lite"/>
    </source>
</evidence>
<gene>
    <name evidence="3" type="ORF">NBR_LOCUS16102</name>
</gene>
<feature type="transmembrane region" description="Helical" evidence="2">
    <location>
        <begin position="28"/>
        <end position="51"/>
    </location>
</feature>
<name>A0A0N4YGZ4_NIPBR</name>
<organism evidence="5">
    <name type="scientific">Nippostrongylus brasiliensis</name>
    <name type="common">Rat hookworm</name>
    <dbReference type="NCBI Taxonomy" id="27835"/>
    <lineage>
        <taxon>Eukaryota</taxon>
        <taxon>Metazoa</taxon>
        <taxon>Ecdysozoa</taxon>
        <taxon>Nematoda</taxon>
        <taxon>Chromadorea</taxon>
        <taxon>Rhabditida</taxon>
        <taxon>Rhabditina</taxon>
        <taxon>Rhabditomorpha</taxon>
        <taxon>Strongyloidea</taxon>
        <taxon>Heligmosomidae</taxon>
        <taxon>Nippostrongylus</taxon>
    </lineage>
</organism>
<evidence type="ECO:0000313" key="5">
    <source>
        <dbReference type="WBParaSite" id="NBR_0001610101-mRNA-1"/>
    </source>
</evidence>
<accession>A0A0N4YGZ4</accession>
<sequence>MTKHPIAYGLPLHTTTSRLRRILLSVPFCNFLVFVSLLSTTVSLTLTFFTVPSQLQSFAESKDEFKRKVDVMRKRVEEHRWQPQRIDDIARLERSSETHYIFSSDTEAMLPKPKKTRVRATQKIMETSDEGNSADAVTLSPPNSDCQGPPGLPGRCFAQPFC</sequence>